<dbReference type="Proteomes" id="UP000494163">
    <property type="component" value="Chromosome 3R"/>
</dbReference>
<accession>A0A0M4F7K2</accession>
<gene>
    <name evidence="1" type="ORF">Dbus_chr3Rg2620</name>
</gene>
<evidence type="ECO:0000313" key="2">
    <source>
        <dbReference type="Proteomes" id="UP000494163"/>
    </source>
</evidence>
<proteinExistence type="predicted"/>
<dbReference type="OrthoDB" id="8054762at2759"/>
<dbReference type="OMA" id="IHYGKCA"/>
<protein>
    <submittedName>
        <fullName evidence="1">Moi</fullName>
    </submittedName>
</protein>
<dbReference type="AlphaFoldDB" id="A0A0M4F7K2"/>
<reference evidence="1 2" key="1">
    <citation type="submission" date="2015-08" db="EMBL/GenBank/DDBJ databases">
        <title>Ancestral chromatin configuration constrains chromatin evolution on differentiating sex chromosomes in Drosophila.</title>
        <authorList>
            <person name="Zhou Q."/>
            <person name="Bachtrog D."/>
        </authorList>
    </citation>
    <scope>NUCLEOTIDE SEQUENCE [LARGE SCALE GENOMIC DNA]</scope>
    <source>
        <tissue evidence="1">Whole larvae</tissue>
    </source>
</reference>
<sequence length="182" mass="20706">MCDGEVEETAVSSENLPKYCNYFKNLLVEELALEPDYTHLHYGKCAVIGRLSAISDYIKLENVTVPHFPSECKLPIGVVSLLLLNFSYENSADDALSPGCYCIVRGEVVLYNVQKPNQLPITSLDLHHKLNLFGDKEEARAQLLQQVLKTYKPAINVWHSRRIDQPEELIQHRLEIRALVTQ</sequence>
<name>A0A0M4F7K2_DROBS</name>
<keyword evidence="2" id="KW-1185">Reference proteome</keyword>
<organism evidence="1 2">
    <name type="scientific">Drosophila busckii</name>
    <name type="common">Fruit fly</name>
    <dbReference type="NCBI Taxonomy" id="30019"/>
    <lineage>
        <taxon>Eukaryota</taxon>
        <taxon>Metazoa</taxon>
        <taxon>Ecdysozoa</taxon>
        <taxon>Arthropoda</taxon>
        <taxon>Hexapoda</taxon>
        <taxon>Insecta</taxon>
        <taxon>Pterygota</taxon>
        <taxon>Neoptera</taxon>
        <taxon>Endopterygota</taxon>
        <taxon>Diptera</taxon>
        <taxon>Brachycera</taxon>
        <taxon>Muscomorpha</taxon>
        <taxon>Ephydroidea</taxon>
        <taxon>Drosophilidae</taxon>
        <taxon>Drosophila</taxon>
    </lineage>
</organism>
<dbReference type="STRING" id="30019.A0A0M4F7K2"/>
<evidence type="ECO:0000313" key="1">
    <source>
        <dbReference type="EMBL" id="ALC47870.1"/>
    </source>
</evidence>
<dbReference type="EMBL" id="CP012526">
    <property type="protein sequence ID" value="ALC47870.1"/>
    <property type="molecule type" value="Genomic_DNA"/>
</dbReference>